<name>A0A439DJ21_9PEZI</name>
<comment type="caution">
    <text evidence="2">The sequence shown here is derived from an EMBL/GenBank/DDBJ whole genome shotgun (WGS) entry which is preliminary data.</text>
</comment>
<organism evidence="2 3">
    <name type="scientific">Xylaria grammica</name>
    <dbReference type="NCBI Taxonomy" id="363999"/>
    <lineage>
        <taxon>Eukaryota</taxon>
        <taxon>Fungi</taxon>
        <taxon>Dikarya</taxon>
        <taxon>Ascomycota</taxon>
        <taxon>Pezizomycotina</taxon>
        <taxon>Sordariomycetes</taxon>
        <taxon>Xylariomycetidae</taxon>
        <taxon>Xylariales</taxon>
        <taxon>Xylariaceae</taxon>
        <taxon>Xylaria</taxon>
    </lineage>
</organism>
<dbReference type="EMBL" id="RYZI01000008">
    <property type="protein sequence ID" value="RWA14410.1"/>
    <property type="molecule type" value="Genomic_DNA"/>
</dbReference>
<evidence type="ECO:0000313" key="2">
    <source>
        <dbReference type="EMBL" id="RWA14410.1"/>
    </source>
</evidence>
<feature type="region of interest" description="Disordered" evidence="1">
    <location>
        <begin position="1"/>
        <end position="72"/>
    </location>
</feature>
<evidence type="ECO:0000256" key="1">
    <source>
        <dbReference type="SAM" id="MobiDB-lite"/>
    </source>
</evidence>
<dbReference type="AlphaFoldDB" id="A0A439DJ21"/>
<proteinExistence type="predicted"/>
<protein>
    <submittedName>
        <fullName evidence="2">Uncharacterized protein</fullName>
    </submittedName>
</protein>
<feature type="region of interest" description="Disordered" evidence="1">
    <location>
        <begin position="121"/>
        <end position="166"/>
    </location>
</feature>
<feature type="compositionally biased region" description="Basic and acidic residues" evidence="1">
    <location>
        <begin position="26"/>
        <end position="47"/>
    </location>
</feature>
<sequence>MGRENAEGTTSSTPPTRGGQACSNEGGRRSLADRESSLCTERPEKLKRMAQRPKSKRGIDRHADDADDANDANDADLFSSMSRGSLAEIISKHKYLYSIPLFWTHRHEKLLHVDWHPFQPASSSPVPLVQRSRHAKQQRRKQRQRQQDTSVLGEDLPKPPPVSMERNRSPSLLRLLLSSPQPLLPSPSLSFELIENHSSVVAHNIACLEDGSPPRPLARQQIVQFLLSAVDKSDTGKIFNRIRPCQKFLRLDNENISIYFGQRKHKFLSGVPVYRLKTKRNKHYETDYGDENFWRMLHLDYTHIKDALRQNTRYGSNYRKYGVRIRGMTMEECTVRYNYEQGDDKWSHPHFIPGVFIAMEQRYWHGWWRGQKLRKSREKDTRRDEREDPKKRKYNNQHENETPSGKAPKTSEAKSVTVNRVAPTWQILVTDGPNDGTYAHLYTTRVPMFFIKSLDKPAQCQFRDPPASTEHSGVTKHDKGCKHGDVPFKFAIRHTMIAYKPYDSFRERLREAIVSSQDNLRGAGRDARGPNI</sequence>
<accession>A0A439DJ21</accession>
<gene>
    <name evidence="2" type="ORF">EKO27_g661</name>
</gene>
<reference evidence="2 3" key="1">
    <citation type="submission" date="2018-12" db="EMBL/GenBank/DDBJ databases">
        <title>Draft genome sequence of Xylaria grammica IHI A82.</title>
        <authorList>
            <person name="Buettner E."/>
            <person name="Kellner H."/>
        </authorList>
    </citation>
    <scope>NUCLEOTIDE SEQUENCE [LARGE SCALE GENOMIC DNA]</scope>
    <source>
        <strain evidence="2 3">IHI A82</strain>
    </source>
</reference>
<feature type="compositionally biased region" description="Basic and acidic residues" evidence="1">
    <location>
        <begin position="377"/>
        <end position="401"/>
    </location>
</feature>
<keyword evidence="3" id="KW-1185">Reference proteome</keyword>
<feature type="compositionally biased region" description="Basic residues" evidence="1">
    <location>
        <begin position="131"/>
        <end position="144"/>
    </location>
</feature>
<feature type="region of interest" description="Disordered" evidence="1">
    <location>
        <begin position="375"/>
        <end position="416"/>
    </location>
</feature>
<evidence type="ECO:0000313" key="3">
    <source>
        <dbReference type="Proteomes" id="UP000286045"/>
    </source>
</evidence>
<dbReference type="Proteomes" id="UP000286045">
    <property type="component" value="Unassembled WGS sequence"/>
</dbReference>